<sequence>MGEHHPQPRTLRFTTLDVFTSTPYSGNPLAVIHVPATLYPPLTQSQKQLIASEFNLSETIFLHQQADASIPEWKVDVFTTDAELPFAGHPTIGAAAYVLWLSGEKRWDVGTFVTKAGRIAISLNGDGDGVKADIPHNVRVHKHKLGDLSQQTLGLSSERQLREAELKAPIVSIVKGMTFLLVELSSLEALGRVRLQGQSIDFHGVLDKEDGWGESFVAKYYFVVLDGETRGEEVVRVRTRMLEVGMEDPATGSAASALSCYLSLREGRSRRYEVTQGVEMGRRSGIGVQVELDRDRKRVQSVRLSGCAVVVMEGNLRI</sequence>
<evidence type="ECO:0000313" key="3">
    <source>
        <dbReference type="Proteomes" id="UP000235786"/>
    </source>
</evidence>
<evidence type="ECO:0000256" key="1">
    <source>
        <dbReference type="PIRSR" id="PIRSR016184-1"/>
    </source>
</evidence>
<protein>
    <submittedName>
        <fullName evidence="2">Phenazine biosynthesis protein</fullName>
    </submittedName>
</protein>
<dbReference type="PANTHER" id="PTHR13774">
    <property type="entry name" value="PHENAZINE BIOSYNTHESIS PROTEIN"/>
    <property type="match status" value="1"/>
</dbReference>
<dbReference type="Proteomes" id="UP000235786">
    <property type="component" value="Unassembled WGS sequence"/>
</dbReference>
<dbReference type="AlphaFoldDB" id="A0A2J6QWN3"/>
<keyword evidence="3" id="KW-1185">Reference proteome</keyword>
<proteinExistence type="predicted"/>
<dbReference type="PIRSF" id="PIRSF016184">
    <property type="entry name" value="PhzC_PhzF"/>
    <property type="match status" value="1"/>
</dbReference>
<accession>A0A2J6QWN3</accession>
<organism evidence="2 3">
    <name type="scientific">Hyaloscypha variabilis (strain UAMH 11265 / GT02V1 / F)</name>
    <name type="common">Meliniomyces variabilis</name>
    <dbReference type="NCBI Taxonomy" id="1149755"/>
    <lineage>
        <taxon>Eukaryota</taxon>
        <taxon>Fungi</taxon>
        <taxon>Dikarya</taxon>
        <taxon>Ascomycota</taxon>
        <taxon>Pezizomycotina</taxon>
        <taxon>Leotiomycetes</taxon>
        <taxon>Helotiales</taxon>
        <taxon>Hyaloscyphaceae</taxon>
        <taxon>Hyaloscypha</taxon>
        <taxon>Hyaloscypha variabilis</taxon>
    </lineage>
</organism>
<dbReference type="EMBL" id="KZ613966">
    <property type="protein sequence ID" value="PMD30676.1"/>
    <property type="molecule type" value="Genomic_DNA"/>
</dbReference>
<dbReference type="Gene3D" id="3.10.310.10">
    <property type="entry name" value="Diaminopimelate Epimerase, Chain A, domain 1"/>
    <property type="match status" value="2"/>
</dbReference>
<dbReference type="SUPFAM" id="SSF54506">
    <property type="entry name" value="Diaminopimelate epimerase-like"/>
    <property type="match status" value="1"/>
</dbReference>
<dbReference type="STRING" id="1149755.A0A2J6QWN3"/>
<dbReference type="OrthoDB" id="75169at2759"/>
<dbReference type="GO" id="GO:0005737">
    <property type="term" value="C:cytoplasm"/>
    <property type="evidence" value="ECO:0007669"/>
    <property type="project" value="TreeGrafter"/>
</dbReference>
<dbReference type="Pfam" id="PF02567">
    <property type="entry name" value="PhzC-PhzF"/>
    <property type="match status" value="1"/>
</dbReference>
<evidence type="ECO:0000313" key="2">
    <source>
        <dbReference type="EMBL" id="PMD30676.1"/>
    </source>
</evidence>
<reference evidence="2 3" key="1">
    <citation type="submission" date="2016-04" db="EMBL/GenBank/DDBJ databases">
        <title>A degradative enzymes factory behind the ericoid mycorrhizal symbiosis.</title>
        <authorList>
            <consortium name="DOE Joint Genome Institute"/>
            <person name="Martino E."/>
            <person name="Morin E."/>
            <person name="Grelet G."/>
            <person name="Kuo A."/>
            <person name="Kohler A."/>
            <person name="Daghino S."/>
            <person name="Barry K."/>
            <person name="Choi C."/>
            <person name="Cichocki N."/>
            <person name="Clum A."/>
            <person name="Copeland A."/>
            <person name="Hainaut M."/>
            <person name="Haridas S."/>
            <person name="Labutti K."/>
            <person name="Lindquist E."/>
            <person name="Lipzen A."/>
            <person name="Khouja H.-R."/>
            <person name="Murat C."/>
            <person name="Ohm R."/>
            <person name="Olson A."/>
            <person name="Spatafora J."/>
            <person name="Veneault-Fourrey C."/>
            <person name="Henrissat B."/>
            <person name="Grigoriev I."/>
            <person name="Martin F."/>
            <person name="Perotto S."/>
        </authorList>
    </citation>
    <scope>NUCLEOTIDE SEQUENCE [LARGE SCALE GENOMIC DNA]</scope>
    <source>
        <strain evidence="2 3">F</strain>
    </source>
</reference>
<feature type="active site" evidence="1">
    <location>
        <position position="58"/>
    </location>
</feature>
<dbReference type="PANTHER" id="PTHR13774:SF32">
    <property type="entry name" value="ANTISENSE-ENHANCING SEQUENCE 1"/>
    <property type="match status" value="1"/>
</dbReference>
<gene>
    <name evidence="2" type="ORF">L207DRAFT_537881</name>
</gene>
<name>A0A2J6QWN3_HYAVF</name>
<dbReference type="InterPro" id="IPR003719">
    <property type="entry name" value="Phenazine_PhzF-like"/>
</dbReference>
<dbReference type="NCBIfam" id="TIGR00654">
    <property type="entry name" value="PhzF_family"/>
    <property type="match status" value="1"/>
</dbReference>
<dbReference type="GO" id="GO:0016853">
    <property type="term" value="F:isomerase activity"/>
    <property type="evidence" value="ECO:0007669"/>
    <property type="project" value="TreeGrafter"/>
</dbReference>